<dbReference type="CDD" id="cd00077">
    <property type="entry name" value="HDc"/>
    <property type="match status" value="1"/>
</dbReference>
<dbReference type="GO" id="GO:0006203">
    <property type="term" value="P:dGTP catabolic process"/>
    <property type="evidence" value="ECO:0007669"/>
    <property type="project" value="TreeGrafter"/>
</dbReference>
<dbReference type="SMART" id="SM00471">
    <property type="entry name" value="HDc"/>
    <property type="match status" value="1"/>
</dbReference>
<name>A0AAD5U561_9FUNG</name>
<proteinExistence type="predicted"/>
<dbReference type="Pfam" id="PF01966">
    <property type="entry name" value="HD"/>
    <property type="match status" value="1"/>
</dbReference>
<evidence type="ECO:0000256" key="1">
    <source>
        <dbReference type="SAM" id="MobiDB-lite"/>
    </source>
</evidence>
<comment type="caution">
    <text evidence="3">The sequence shown here is derived from an EMBL/GenBank/DDBJ whole genome shotgun (WGS) entry which is preliminary data.</text>
</comment>
<gene>
    <name evidence="3" type="primary">SAMHD1</name>
    <name evidence="3" type="ORF">HK099_007981</name>
</gene>
<dbReference type="EMBL" id="JADGJW010000083">
    <property type="protein sequence ID" value="KAJ3224732.1"/>
    <property type="molecule type" value="Genomic_DNA"/>
</dbReference>
<dbReference type="AlphaFoldDB" id="A0AAD5U561"/>
<evidence type="ECO:0000259" key="2">
    <source>
        <dbReference type="SMART" id="SM00471"/>
    </source>
</evidence>
<feature type="region of interest" description="Disordered" evidence="1">
    <location>
        <begin position="509"/>
        <end position="535"/>
    </location>
</feature>
<evidence type="ECO:0000313" key="3">
    <source>
        <dbReference type="EMBL" id="KAJ3224732.1"/>
    </source>
</evidence>
<reference evidence="3" key="1">
    <citation type="submission" date="2020-05" db="EMBL/GenBank/DDBJ databases">
        <title>Phylogenomic resolution of chytrid fungi.</title>
        <authorList>
            <person name="Stajich J.E."/>
            <person name="Amses K."/>
            <person name="Simmons R."/>
            <person name="Seto K."/>
            <person name="Myers J."/>
            <person name="Bonds A."/>
            <person name="Quandt C.A."/>
            <person name="Barry K."/>
            <person name="Liu P."/>
            <person name="Grigoriev I."/>
            <person name="Longcore J.E."/>
            <person name="James T.Y."/>
        </authorList>
    </citation>
    <scope>NUCLEOTIDE SEQUENCE</scope>
    <source>
        <strain evidence="3">JEL0476</strain>
    </source>
</reference>
<dbReference type="GO" id="GO:0008832">
    <property type="term" value="F:dGTPase activity"/>
    <property type="evidence" value="ECO:0007669"/>
    <property type="project" value="TreeGrafter"/>
</dbReference>
<feature type="domain" description="HD/PDEase" evidence="2">
    <location>
        <begin position="36"/>
        <end position="183"/>
    </location>
</feature>
<dbReference type="InterPro" id="IPR050135">
    <property type="entry name" value="dGTPase-like"/>
</dbReference>
<dbReference type="Proteomes" id="UP001211065">
    <property type="component" value="Unassembled WGS sequence"/>
</dbReference>
<sequence>MENKKVINDPVHGFIELNDVCVSVVDTPQFQVYPGASHNRFEHSIGVSHLANELLKNFKSEQKNLHISEDEEKCVRLAGLCHDLGHGPFSHIFDGEFMRRARPNSNWTHEDGSQMLLDYLVDSNGINDITTPDLKLIKDLIKGDDRSKYSENRFIFDIVANKRTGIDVDKFDYFNRDCINVGIKSNYDSSRLMKFSRVIDDEICFNKNDAFNIHQLFQTRYSLFKNVYTHKTAKAVEYMIVDILLEADEYLQISSSIDDPSQYSVLTDGIIQEIQRSKAPELLKSRKLIEKLNKRELYKWVKFFSLLFIVYSSRYVDKTLVSPVFRDFISQEMFTLDKIIACDESKTLKPNDIIIDWMDLNMGQGKSDPVDNVKFFSKYNLNHSFHIRKDDETLFLSKQNSELTVRIFTRTPEKSVAVQQSFRKRLQDISIEITGRGGAGLIVEQEVVDLRNRLNHSIYSDDYCDTVEDNLTLKSNIDKFKTPPGSEKVGLGFVTSTTPTNRGIFNTGGLTPSIGDTLPNNWESKSPQKKRMRED</sequence>
<accession>A0AAD5U561</accession>
<organism evidence="3 4">
    <name type="scientific">Clydaea vesicula</name>
    <dbReference type="NCBI Taxonomy" id="447962"/>
    <lineage>
        <taxon>Eukaryota</taxon>
        <taxon>Fungi</taxon>
        <taxon>Fungi incertae sedis</taxon>
        <taxon>Chytridiomycota</taxon>
        <taxon>Chytridiomycota incertae sedis</taxon>
        <taxon>Chytridiomycetes</taxon>
        <taxon>Lobulomycetales</taxon>
        <taxon>Lobulomycetaceae</taxon>
        <taxon>Clydaea</taxon>
    </lineage>
</organism>
<dbReference type="GO" id="GO:0005634">
    <property type="term" value="C:nucleus"/>
    <property type="evidence" value="ECO:0007669"/>
    <property type="project" value="TreeGrafter"/>
</dbReference>
<dbReference type="SUPFAM" id="SSF109604">
    <property type="entry name" value="HD-domain/PDEase-like"/>
    <property type="match status" value="1"/>
</dbReference>
<dbReference type="InterPro" id="IPR006674">
    <property type="entry name" value="HD_domain"/>
</dbReference>
<dbReference type="Gene3D" id="1.10.3210.10">
    <property type="entry name" value="Hypothetical protein af1432"/>
    <property type="match status" value="1"/>
</dbReference>
<dbReference type="PANTHER" id="PTHR11373:SF4">
    <property type="entry name" value="DEOXYNUCLEOSIDE TRIPHOSPHATE TRIPHOSPHOHYDROLASE SAMHD1"/>
    <property type="match status" value="1"/>
</dbReference>
<dbReference type="InterPro" id="IPR003607">
    <property type="entry name" value="HD/PDEase_dom"/>
</dbReference>
<dbReference type="PANTHER" id="PTHR11373">
    <property type="entry name" value="DEOXYNUCLEOSIDE TRIPHOSPHATE TRIPHOSPHOHYDROLASE"/>
    <property type="match status" value="1"/>
</dbReference>
<protein>
    <submittedName>
        <fullName evidence="3">SAM domain and HD</fullName>
    </submittedName>
</protein>
<keyword evidence="4" id="KW-1185">Reference proteome</keyword>
<dbReference type="Gene3D" id="3.30.70.2760">
    <property type="match status" value="1"/>
</dbReference>
<evidence type="ECO:0000313" key="4">
    <source>
        <dbReference type="Proteomes" id="UP001211065"/>
    </source>
</evidence>